<proteinExistence type="inferred from homology"/>
<dbReference type="NCBIfam" id="TIGR00740">
    <property type="entry name" value="carboxy-S-adenosyl-L-methionine synthase CmoA"/>
    <property type="match status" value="1"/>
</dbReference>
<dbReference type="AlphaFoldDB" id="A0A220VEC8"/>
<sequence>MKTDKLYSKYIENIKDFTFDEQVAEVFSDMAVRSIPGYREIIKGTAELSKYYASEHSSLYDLGCSLGDVLLSIDKVLDVKNVKLIGIDNSPSMCAKCKLHISSFKTSNDILIINEDIQLSSITNASVVILNFTLQFLKPSVRDELIQKIFNSLIPGGVLILSEKFKFESPSINQILTLLHHDFKKRNGYSDLEISQKRNAIENIMKTDTKNQHYTRLAKAGFSNIEIWYNNLNFGSFLAIK</sequence>
<dbReference type="SUPFAM" id="SSF53335">
    <property type="entry name" value="S-adenosyl-L-methionine-dependent methyltransferases"/>
    <property type="match status" value="1"/>
</dbReference>
<comment type="function">
    <text evidence="3">Catalyzes the conversion of S-adenosyl-L-methionine (SAM) to carboxy-S-adenosyl-L-methionine (Cx-SAM).</text>
</comment>
<dbReference type="PANTHER" id="PTHR43861:SF2">
    <property type="entry name" value="CARBOXY-S-ADENOSYL-L-METHIONINE SYNTHASE"/>
    <property type="match status" value="1"/>
</dbReference>
<accession>A0A220VEC8</accession>
<dbReference type="EMBL" id="CP022355">
    <property type="protein sequence ID" value="ASK78576.1"/>
    <property type="molecule type" value="Genomic_DNA"/>
</dbReference>
<comment type="catalytic activity">
    <reaction evidence="3">
        <text>prephenate + S-adenosyl-L-methionine = carboxy-S-adenosyl-L-methionine + 3-phenylpyruvate + H2O</text>
        <dbReference type="Rhea" id="RHEA:51692"/>
        <dbReference type="ChEBI" id="CHEBI:15377"/>
        <dbReference type="ChEBI" id="CHEBI:18005"/>
        <dbReference type="ChEBI" id="CHEBI:29934"/>
        <dbReference type="ChEBI" id="CHEBI:59789"/>
        <dbReference type="ChEBI" id="CHEBI:134278"/>
    </reaction>
</comment>
<dbReference type="EC" id="2.1.3.-" evidence="3"/>
<feature type="binding site" evidence="3 4">
    <location>
        <begin position="116"/>
        <end position="117"/>
    </location>
    <ligand>
        <name>S-adenosyl-L-methionine</name>
        <dbReference type="ChEBI" id="CHEBI:59789"/>
    </ligand>
</feature>
<keyword evidence="7" id="KW-1185">Reference proteome</keyword>
<dbReference type="InterPro" id="IPR005271">
    <property type="entry name" value="CmoA"/>
</dbReference>
<dbReference type="Proteomes" id="UP000242175">
    <property type="component" value="Chromosome large"/>
</dbReference>
<dbReference type="GO" id="GO:0002098">
    <property type="term" value="P:tRNA wobble uridine modification"/>
    <property type="evidence" value="ECO:0007669"/>
    <property type="project" value="InterPro"/>
</dbReference>
<evidence type="ECO:0000259" key="5">
    <source>
        <dbReference type="Pfam" id="PF13649"/>
    </source>
</evidence>
<evidence type="ECO:0000256" key="3">
    <source>
        <dbReference type="HAMAP-Rule" id="MF_01589"/>
    </source>
</evidence>
<dbReference type="InterPro" id="IPR041698">
    <property type="entry name" value="Methyltransf_25"/>
</dbReference>
<dbReference type="Gene3D" id="3.40.50.150">
    <property type="entry name" value="Vaccinia Virus protein VP39"/>
    <property type="match status" value="1"/>
</dbReference>
<evidence type="ECO:0000256" key="1">
    <source>
        <dbReference type="ARBA" id="ARBA00022679"/>
    </source>
</evidence>
<feature type="binding site" evidence="3 4">
    <location>
        <position position="38"/>
    </location>
    <ligand>
        <name>S-adenosyl-L-methionine</name>
        <dbReference type="ChEBI" id="CHEBI:59789"/>
    </ligand>
</feature>
<dbReference type="RefSeq" id="WP_089073484.1">
    <property type="nucleotide sequence ID" value="NZ_CBCSAM010000001.1"/>
</dbReference>
<dbReference type="InterPro" id="IPR029063">
    <property type="entry name" value="SAM-dependent_MTases_sf"/>
</dbReference>
<organism evidence="6 7">
    <name type="scientific">Paraphotobacterium marinum</name>
    <dbReference type="NCBI Taxonomy" id="1755811"/>
    <lineage>
        <taxon>Bacteria</taxon>
        <taxon>Pseudomonadati</taxon>
        <taxon>Pseudomonadota</taxon>
        <taxon>Gammaproteobacteria</taxon>
        <taxon>Vibrionales</taxon>
        <taxon>Vibrionaceae</taxon>
        <taxon>Paraphotobacterium</taxon>
    </lineage>
</organism>
<evidence type="ECO:0000313" key="7">
    <source>
        <dbReference type="Proteomes" id="UP000242175"/>
    </source>
</evidence>
<keyword evidence="2 3" id="KW-0949">S-adenosyl-L-methionine</keyword>
<dbReference type="GO" id="GO:0016743">
    <property type="term" value="F:carboxyl- or carbamoyltransferase activity"/>
    <property type="evidence" value="ECO:0007669"/>
    <property type="project" value="UniProtKB-UniRule"/>
</dbReference>
<feature type="binding site" evidence="3">
    <location>
        <position position="198"/>
    </location>
    <ligand>
        <name>S-adenosyl-L-methionine</name>
        <dbReference type="ChEBI" id="CHEBI:59789"/>
    </ligand>
</feature>
<dbReference type="PANTHER" id="PTHR43861">
    <property type="entry name" value="TRANS-ACONITATE 2-METHYLTRANSFERASE-RELATED"/>
    <property type="match status" value="1"/>
</dbReference>
<gene>
    <name evidence="3 6" type="primary">cmoA</name>
    <name evidence="6" type="ORF">CF386_05930</name>
</gene>
<feature type="domain" description="Methyltransferase" evidence="5">
    <location>
        <begin position="61"/>
        <end position="157"/>
    </location>
</feature>
<protein>
    <recommendedName>
        <fullName evidence="3">Carboxy-S-adenosyl-L-methionine synthase</fullName>
        <shortName evidence="3">Cx-SAM synthase</shortName>
        <ecNumber evidence="3">2.1.3.-</ecNumber>
    </recommendedName>
</protein>
<evidence type="ECO:0000256" key="2">
    <source>
        <dbReference type="ARBA" id="ARBA00022691"/>
    </source>
</evidence>
<dbReference type="PIRSF" id="PIRSF006325">
    <property type="entry name" value="MeTrfase_bac"/>
    <property type="match status" value="1"/>
</dbReference>
<name>A0A220VEC8_9GAMM</name>
<dbReference type="HAMAP" id="MF_01589">
    <property type="entry name" value="Cx_SAM_synthase"/>
    <property type="match status" value="1"/>
</dbReference>
<dbReference type="OrthoDB" id="9779941at2"/>
<feature type="binding site" evidence="3 4">
    <location>
        <position position="131"/>
    </location>
    <ligand>
        <name>S-adenosyl-L-methionine</name>
        <dbReference type="ChEBI" id="CHEBI:59789"/>
    </ligand>
</feature>
<evidence type="ECO:0000313" key="6">
    <source>
        <dbReference type="EMBL" id="ASK78576.1"/>
    </source>
</evidence>
<dbReference type="KEGG" id="pmai:CF386_05930"/>
<feature type="binding site" evidence="3 4">
    <location>
        <begin position="63"/>
        <end position="65"/>
    </location>
    <ligand>
        <name>S-adenosyl-L-methionine</name>
        <dbReference type="ChEBI" id="CHEBI:59789"/>
    </ligand>
</feature>
<keyword evidence="1 3" id="KW-0808">Transferase</keyword>
<comment type="subunit">
    <text evidence="3">Homodimer.</text>
</comment>
<dbReference type="GO" id="GO:1904047">
    <property type="term" value="F:S-adenosyl-L-methionine binding"/>
    <property type="evidence" value="ECO:0007669"/>
    <property type="project" value="UniProtKB-UniRule"/>
</dbReference>
<comment type="similarity">
    <text evidence="3">Belongs to the class I-like SAM-binding methyltransferase superfamily. Cx-SAM synthase family.</text>
</comment>
<feature type="binding site" evidence="3 4">
    <location>
        <begin position="88"/>
        <end position="89"/>
    </location>
    <ligand>
        <name>S-adenosyl-L-methionine</name>
        <dbReference type="ChEBI" id="CHEBI:59789"/>
    </ligand>
</feature>
<dbReference type="Pfam" id="PF13649">
    <property type="entry name" value="Methyltransf_25"/>
    <property type="match status" value="1"/>
</dbReference>
<evidence type="ECO:0000256" key="4">
    <source>
        <dbReference type="PIRSR" id="PIRSR006325-1"/>
    </source>
</evidence>
<reference evidence="6 7" key="1">
    <citation type="journal article" date="2016" name="Int. J. Syst. Evol. Microbiol.">
        <title>Paraphotobacterium marinum gen. nov., sp. nov., a member of the family Vibrionaceae, isolated from surface seawater.</title>
        <authorList>
            <person name="Huang Z."/>
            <person name="Dong C."/>
            <person name="Shao Z."/>
        </authorList>
    </citation>
    <scope>NUCLEOTIDE SEQUENCE [LARGE SCALE GENOMIC DNA]</scope>
    <source>
        <strain evidence="6 7">NSCS20N07D</strain>
    </source>
</reference>